<evidence type="ECO:0000313" key="4">
    <source>
        <dbReference type="EMBL" id="KAE9991630.1"/>
    </source>
</evidence>
<name>A0A8H3Z9X9_VENIN</name>
<reference evidence="4 5" key="1">
    <citation type="submission" date="2019-07" db="EMBL/GenBank/DDBJ databases">
        <title>Venturia inaequalis Genome Resource.</title>
        <authorList>
            <person name="Lichtner F.J."/>
        </authorList>
    </citation>
    <scope>NUCLEOTIDE SEQUENCE [LARGE SCALE GENOMIC DNA]</scope>
    <source>
        <strain evidence="4 5">DMI_063113</strain>
    </source>
</reference>
<feature type="transmembrane region" description="Helical" evidence="2">
    <location>
        <begin position="20"/>
        <end position="42"/>
    </location>
</feature>
<dbReference type="PANTHER" id="PTHR39614:SF2">
    <property type="entry name" value="INTEGRAL MEMBRANE PROTEIN"/>
    <property type="match status" value="1"/>
</dbReference>
<feature type="region of interest" description="Disordered" evidence="1">
    <location>
        <begin position="302"/>
        <end position="358"/>
    </location>
</feature>
<feature type="transmembrane region" description="Helical" evidence="2">
    <location>
        <begin position="97"/>
        <end position="120"/>
    </location>
</feature>
<evidence type="ECO:0000256" key="2">
    <source>
        <dbReference type="SAM" id="Phobius"/>
    </source>
</evidence>
<keyword evidence="5" id="KW-1185">Reference proteome</keyword>
<dbReference type="EMBL" id="WNWR01000087">
    <property type="protein sequence ID" value="KAE9991630.1"/>
    <property type="molecule type" value="Genomic_DNA"/>
</dbReference>
<feature type="transmembrane region" description="Helical" evidence="2">
    <location>
        <begin position="160"/>
        <end position="187"/>
    </location>
</feature>
<evidence type="ECO:0000313" key="5">
    <source>
        <dbReference type="Proteomes" id="UP000490939"/>
    </source>
</evidence>
<dbReference type="Pfam" id="PF20684">
    <property type="entry name" value="Fung_rhodopsin"/>
    <property type="match status" value="1"/>
</dbReference>
<accession>A0A8H3Z9X9</accession>
<dbReference type="PANTHER" id="PTHR39614">
    <property type="entry name" value="INTEGRAL MEMBRANE PROTEIN"/>
    <property type="match status" value="1"/>
</dbReference>
<dbReference type="AlphaFoldDB" id="A0A8H3Z9X9"/>
<keyword evidence="2" id="KW-0472">Membrane</keyword>
<evidence type="ECO:0000256" key="1">
    <source>
        <dbReference type="SAM" id="MobiDB-lite"/>
    </source>
</evidence>
<comment type="caution">
    <text evidence="4">The sequence shown here is derived from an EMBL/GenBank/DDBJ whole genome shotgun (WGS) entry which is preliminary data.</text>
</comment>
<dbReference type="Proteomes" id="UP000490939">
    <property type="component" value="Unassembled WGS sequence"/>
</dbReference>
<feature type="transmembrane region" description="Helical" evidence="2">
    <location>
        <begin position="54"/>
        <end position="77"/>
    </location>
</feature>
<evidence type="ECO:0000259" key="3">
    <source>
        <dbReference type="Pfam" id="PF20684"/>
    </source>
</evidence>
<feature type="transmembrane region" description="Helical" evidence="2">
    <location>
        <begin position="132"/>
        <end position="154"/>
    </location>
</feature>
<organism evidence="4 5">
    <name type="scientific">Venturia inaequalis</name>
    <name type="common">Apple scab fungus</name>
    <dbReference type="NCBI Taxonomy" id="5025"/>
    <lineage>
        <taxon>Eukaryota</taxon>
        <taxon>Fungi</taxon>
        <taxon>Dikarya</taxon>
        <taxon>Ascomycota</taxon>
        <taxon>Pezizomycotina</taxon>
        <taxon>Dothideomycetes</taxon>
        <taxon>Pleosporomycetidae</taxon>
        <taxon>Venturiales</taxon>
        <taxon>Venturiaceae</taxon>
        <taxon>Venturia</taxon>
    </lineage>
</organism>
<dbReference type="InterPro" id="IPR049326">
    <property type="entry name" value="Rhodopsin_dom_fungi"/>
</dbReference>
<keyword evidence="2" id="KW-1133">Transmembrane helix</keyword>
<protein>
    <recommendedName>
        <fullName evidence="3">Rhodopsin domain-containing protein</fullName>
    </recommendedName>
</protein>
<feature type="domain" description="Rhodopsin" evidence="3">
    <location>
        <begin position="38"/>
        <end position="259"/>
    </location>
</feature>
<proteinExistence type="predicted"/>
<keyword evidence="2" id="KW-0812">Transmembrane</keyword>
<sequence length="358" mass="39093">MSDPTGIRYATLTSIDQSANIWVVSIITVLVSTACFVVRILSKSRTGFKFGFDDYSLVAGWCLSIVQVALITKSVTLGLGKDVVAIPDENIKLMEKYFFASLFFGIISLYSVKVSMIILIQRLFKQSMLPVWIAFIVLGITCGIIIVAGCSYNYCTNSLARWVVIASFDIITEALIIGIPVVCIRSVQMATKYKIKVQASFFSRLSNVLFSSLGIWSLGRIKFTGRPSTDVVLPIIFGQLEVCVSLSIASILPCFRIIFQSSEKVPTGFSATSYPNEPKADIECPLESPIDDSFHLGSVNTHTESGTLPRIRKPDHSHSSSQDMDAAHSSHSDSTNRLSCASVAPSGATERSQKALIM</sequence>
<gene>
    <name evidence="4" type="ORF">EG327_011251</name>
</gene>